<dbReference type="InterPro" id="IPR025857">
    <property type="entry name" value="MacB_PCD"/>
</dbReference>
<keyword evidence="3 6" id="KW-0812">Transmembrane</keyword>
<sequence length="813" mass="91187">MIRNYFKVALRSILRNKLSSFINISGLALAMCCSLMIFMYIADELGYDRYNTNADRIYRVTRDFLSPDGSVNLHLGHVAPPFGPLLKNDFTDFEEVVRTLPGRFLLAYQENGEEKKSFNEDNSFYAEPEIFNVFTIPVIEGSPDKALNDPFHIMLSEKTAQKYFGSESAVGKTLKLGNQYDVVVSGVFKDFPAQSHWHPNVLLSFSTLNDSTIYGRQGLERNWGNNSFGTYVLVKETFNKQETERQFPAFLDKHMSAVDGPDAPAPSTWTHLYLQKLTDIHLHSHLDSEMESNGDIKNVYMMGVIGLFIILIACFNFINLSTARATKRAKEVGMRKVAGAFRNQLISQYLSESVLIALFALVLSVGLAFLAIGWLNSFTSKSLTLDISGHWALFAGLLIFALVVGVLAGIYPAFVISGFKPALILKGQQGSAKGKAGLRKFLVVAQFSISIVLIIATMITHQQLQYLNNRDLGYNKDQVVTLRFFGELASSYDAFYNELLKQTSIRNVSRSSRTPTGRLLDSQGTAQVQKGDSLANTDVVLKNIRVDTDFFNTYEVDFVTGRNFSKTIKTDDSLAFVLNESAVKMIGMTPEEILTRDFQYGGIKGRVIGVVKDFHFESLHESIVPMVFQPLPKKAGSRLSIKIAGDKMQGGLQHIEKVWKEFIPHRPFEYSFLSMQYQQLYNAEQKQGQLFTVFSGLAIFIACLGLFGLATFNTLQRIKEIGIRKVLGASVLNIVQLLSREIIVLVVIANLIAWPVAWYFMDQWLDTFAYRIGLNVWLYVLAAFTAILIALVTVSTQTIRAAMSNPSNTLRYE</sequence>
<keyword evidence="2" id="KW-1003">Cell membrane</keyword>
<accession>A0AAP2GRM8</accession>
<reference evidence="9 10" key="1">
    <citation type="submission" date="2021-05" db="EMBL/GenBank/DDBJ databases">
        <title>A Polyphasic approach of four new species of the genus Ohtaekwangia: Ohtaekwangia histidinii sp. nov., Ohtaekwangia cretensis sp. nov., Ohtaekwangia indiensis sp. nov., Ohtaekwangia reichenbachii sp. nov. from diverse environment.</title>
        <authorList>
            <person name="Octaviana S."/>
        </authorList>
    </citation>
    <scope>NUCLEOTIDE SEQUENCE [LARGE SCALE GENOMIC DNA]</scope>
    <source>
        <strain evidence="9 10">PWU4</strain>
    </source>
</reference>
<dbReference type="PANTHER" id="PTHR30572">
    <property type="entry name" value="MEMBRANE COMPONENT OF TRANSPORTER-RELATED"/>
    <property type="match status" value="1"/>
</dbReference>
<dbReference type="Pfam" id="PF12704">
    <property type="entry name" value="MacB_PCD"/>
    <property type="match status" value="1"/>
</dbReference>
<evidence type="ECO:0000256" key="6">
    <source>
        <dbReference type="SAM" id="Phobius"/>
    </source>
</evidence>
<keyword evidence="4 6" id="KW-1133">Transmembrane helix</keyword>
<dbReference type="EMBL" id="JAHESF010000029">
    <property type="protein sequence ID" value="MBT1699757.1"/>
    <property type="molecule type" value="Genomic_DNA"/>
</dbReference>
<dbReference type="RefSeq" id="WP_254167919.1">
    <property type="nucleotide sequence ID" value="NZ_JAHESF010000029.1"/>
</dbReference>
<keyword evidence="5 6" id="KW-0472">Membrane</keyword>
<keyword evidence="10" id="KW-1185">Reference proteome</keyword>
<dbReference type="GO" id="GO:0022857">
    <property type="term" value="F:transmembrane transporter activity"/>
    <property type="evidence" value="ECO:0007669"/>
    <property type="project" value="TreeGrafter"/>
</dbReference>
<evidence type="ECO:0000256" key="1">
    <source>
        <dbReference type="ARBA" id="ARBA00004651"/>
    </source>
</evidence>
<comment type="subcellular location">
    <subcellularLocation>
        <location evidence="1">Cell membrane</location>
        <topology evidence="1">Multi-pass membrane protein</topology>
    </subcellularLocation>
</comment>
<feature type="domain" description="ABC3 transporter permease C-terminal" evidence="7">
    <location>
        <begin position="304"/>
        <end position="418"/>
    </location>
</feature>
<evidence type="ECO:0000313" key="9">
    <source>
        <dbReference type="EMBL" id="MBT1699757.1"/>
    </source>
</evidence>
<name>A0AAP2GRM8_9BACT</name>
<evidence type="ECO:0000259" key="7">
    <source>
        <dbReference type="Pfam" id="PF02687"/>
    </source>
</evidence>
<organism evidence="9 10">
    <name type="scientific">Chryseosolibacter histidini</name>
    <dbReference type="NCBI Taxonomy" id="2782349"/>
    <lineage>
        <taxon>Bacteria</taxon>
        <taxon>Pseudomonadati</taxon>
        <taxon>Bacteroidota</taxon>
        <taxon>Cytophagia</taxon>
        <taxon>Cytophagales</taxon>
        <taxon>Chryseotaleaceae</taxon>
        <taxon>Chryseosolibacter</taxon>
    </lineage>
</organism>
<evidence type="ECO:0000313" key="10">
    <source>
        <dbReference type="Proteomes" id="UP001319200"/>
    </source>
</evidence>
<dbReference type="Proteomes" id="UP001319200">
    <property type="component" value="Unassembled WGS sequence"/>
</dbReference>
<feature type="domain" description="MacB-like periplasmic core" evidence="8">
    <location>
        <begin position="20"/>
        <end position="247"/>
    </location>
</feature>
<dbReference type="Pfam" id="PF02687">
    <property type="entry name" value="FtsX"/>
    <property type="match status" value="2"/>
</dbReference>
<dbReference type="InterPro" id="IPR003838">
    <property type="entry name" value="ABC3_permease_C"/>
</dbReference>
<feature type="transmembrane region" description="Helical" evidence="6">
    <location>
        <begin position="440"/>
        <end position="459"/>
    </location>
</feature>
<evidence type="ECO:0000256" key="4">
    <source>
        <dbReference type="ARBA" id="ARBA00022989"/>
    </source>
</evidence>
<comment type="caution">
    <text evidence="9">The sequence shown here is derived from an EMBL/GenBank/DDBJ whole genome shotgun (WGS) entry which is preliminary data.</text>
</comment>
<feature type="transmembrane region" description="Helical" evidence="6">
    <location>
        <begin position="395"/>
        <end position="419"/>
    </location>
</feature>
<proteinExistence type="predicted"/>
<dbReference type="InterPro" id="IPR050250">
    <property type="entry name" value="Macrolide_Exporter_MacB"/>
</dbReference>
<dbReference type="GO" id="GO:0005886">
    <property type="term" value="C:plasma membrane"/>
    <property type="evidence" value="ECO:0007669"/>
    <property type="project" value="UniProtKB-SubCell"/>
</dbReference>
<protein>
    <submittedName>
        <fullName evidence="9">ABC transporter permease</fullName>
    </submittedName>
</protein>
<feature type="transmembrane region" description="Helical" evidence="6">
    <location>
        <begin position="742"/>
        <end position="761"/>
    </location>
</feature>
<evidence type="ECO:0000259" key="8">
    <source>
        <dbReference type="Pfam" id="PF12704"/>
    </source>
</evidence>
<evidence type="ECO:0000256" key="2">
    <source>
        <dbReference type="ARBA" id="ARBA00022475"/>
    </source>
</evidence>
<evidence type="ECO:0000256" key="5">
    <source>
        <dbReference type="ARBA" id="ARBA00023136"/>
    </source>
</evidence>
<evidence type="ECO:0000256" key="3">
    <source>
        <dbReference type="ARBA" id="ARBA00022692"/>
    </source>
</evidence>
<dbReference type="AlphaFoldDB" id="A0AAP2GRM8"/>
<dbReference type="PANTHER" id="PTHR30572:SF18">
    <property type="entry name" value="ABC-TYPE MACROLIDE FAMILY EXPORT SYSTEM PERMEASE COMPONENT 2"/>
    <property type="match status" value="1"/>
</dbReference>
<feature type="transmembrane region" description="Helical" evidence="6">
    <location>
        <begin position="776"/>
        <end position="794"/>
    </location>
</feature>
<feature type="domain" description="ABC3 transporter permease C-terminal" evidence="7">
    <location>
        <begin position="693"/>
        <end position="805"/>
    </location>
</feature>
<feature type="transmembrane region" description="Helical" evidence="6">
    <location>
        <begin position="21"/>
        <end position="42"/>
    </location>
</feature>
<feature type="transmembrane region" description="Helical" evidence="6">
    <location>
        <begin position="354"/>
        <end position="375"/>
    </location>
</feature>
<feature type="transmembrane region" description="Helical" evidence="6">
    <location>
        <begin position="690"/>
        <end position="715"/>
    </location>
</feature>
<gene>
    <name evidence="9" type="ORF">KK083_22915</name>
</gene>
<feature type="transmembrane region" description="Helical" evidence="6">
    <location>
        <begin position="299"/>
        <end position="318"/>
    </location>
</feature>